<reference evidence="1" key="2">
    <citation type="journal article" date="2013" name="PLoS ONE">
        <title>A Gene Expression Study of the Activities of Aromatic Ring-Cleavage Dioxygenases in Mycobacterium gilvum PYR-GCK to Changes in Salinity and pH during Pyrene Degradation.</title>
        <authorList>
            <person name="Badejo A.C."/>
            <person name="Badejo A.O."/>
            <person name="Shin K.H."/>
            <person name="Chai Y.G."/>
        </authorList>
    </citation>
    <scope>NUCLEOTIDE SEQUENCE [LARGE SCALE GENOMIC DNA]</scope>
    <source>
        <strain evidence="1">PYR-GCK</strain>
    </source>
</reference>
<dbReference type="eggNOG" id="ENOG5033WZ6">
    <property type="taxonomic scope" value="Bacteria"/>
</dbReference>
<dbReference type="HOGENOM" id="CLU_1183998_0_0_11"/>
<reference evidence="1" key="1">
    <citation type="submission" date="2007-04" db="EMBL/GenBank/DDBJ databases">
        <authorList>
            <consortium name="US DOE Joint Genome Institute"/>
            <person name="Copeland A."/>
            <person name="Lucas S."/>
            <person name="Lapidus A."/>
            <person name="Barry K."/>
            <person name="Detter J.C."/>
            <person name="Glavina del Rio T."/>
            <person name="Hammon N."/>
            <person name="Israni S."/>
            <person name="Dalin E."/>
            <person name="Tice H."/>
            <person name="Pitluck S."/>
            <person name="Chain P."/>
            <person name="Malfatti S."/>
            <person name="Shin M."/>
            <person name="Vergez L."/>
            <person name="Schmutz J."/>
            <person name="Larimer F."/>
            <person name="Land M."/>
            <person name="Hauser L."/>
            <person name="Kyrpides N."/>
            <person name="Mikhailova N."/>
            <person name="Miller C."/>
            <person name="Richardson P."/>
        </authorList>
    </citation>
    <scope>NUCLEOTIDE SEQUENCE</scope>
    <source>
        <strain evidence="1">PYR-GCK</strain>
    </source>
</reference>
<organism evidence="1">
    <name type="scientific">Mycolicibacterium gilvum (strain PYR-GCK)</name>
    <name type="common">Mycobacterium gilvum (strain PYR-GCK)</name>
    <dbReference type="NCBI Taxonomy" id="350054"/>
    <lineage>
        <taxon>Bacteria</taxon>
        <taxon>Bacillati</taxon>
        <taxon>Actinomycetota</taxon>
        <taxon>Actinomycetes</taxon>
        <taxon>Mycobacteriales</taxon>
        <taxon>Mycobacteriaceae</taxon>
        <taxon>Mycolicibacterium</taxon>
    </lineage>
</organism>
<sequence>MTLQNTGQVSRSLGAAVNQEHVVNMKKYHSHTLLYLHETMDLGTARGDRFIAEFSAVYHPMMSELGARLFAIWETTPYNGHWPQVTIIWEIDAFADYARIGRAQARGGSHEAAAAAWSTYLHDTGVRGEGRIMYAGRSNRTLAQLQEADFKAGLVIQEVMQTKPGRQDDYIRELERLYVPWSESTGKRWLGSFITTFRFNEVIHYWALEGDWACFENHYPSWKDSPPAEIVTWMSVAPALRDGWEDSILAALPPSPLQ</sequence>
<gene>
    <name evidence="1" type="ordered locus">Mflv_4108</name>
</gene>
<name>A4TC93_MYCGI</name>
<dbReference type="KEGG" id="mgi:Mflv_4108"/>
<protein>
    <recommendedName>
        <fullName evidence="2">NIPSNAP family protein</fullName>
    </recommendedName>
</protein>
<accession>A4TC93</accession>
<proteinExistence type="predicted"/>
<dbReference type="EMBL" id="CP000656">
    <property type="protein sequence ID" value="ABP46578.1"/>
    <property type="molecule type" value="Genomic_DNA"/>
</dbReference>
<dbReference type="AlphaFoldDB" id="A4TC93"/>
<evidence type="ECO:0008006" key="2">
    <source>
        <dbReference type="Google" id="ProtNLM"/>
    </source>
</evidence>
<evidence type="ECO:0000313" key="1">
    <source>
        <dbReference type="EMBL" id="ABP46578.1"/>
    </source>
</evidence>
<dbReference type="STRING" id="350054.Mflv_4108"/>